<keyword evidence="8" id="KW-1185">Reference proteome</keyword>
<feature type="non-terminal residue" evidence="7">
    <location>
        <position position="278"/>
    </location>
</feature>
<proteinExistence type="inferred from homology"/>
<dbReference type="SUPFAM" id="SSF50242">
    <property type="entry name" value="TIMP-like"/>
    <property type="match status" value="1"/>
</dbReference>
<evidence type="ECO:0000256" key="6">
    <source>
        <dbReference type="SAM" id="SignalP"/>
    </source>
</evidence>
<dbReference type="PANTHER" id="PTHR28593">
    <property type="entry name" value="METEORIN-LIKE PROTEIN"/>
    <property type="match status" value="1"/>
</dbReference>
<evidence type="ECO:0000256" key="2">
    <source>
        <dbReference type="ARBA" id="ARBA00005669"/>
    </source>
</evidence>
<dbReference type="OrthoDB" id="6092325at2759"/>
<keyword evidence="4 6" id="KW-0732">Signal</keyword>
<comment type="subcellular location">
    <subcellularLocation>
        <location evidence="1">Secreted</location>
    </subcellularLocation>
</comment>
<dbReference type="PANTHER" id="PTHR28593:SF3">
    <property type="entry name" value="METEORIN-LIKE PROTEIN"/>
    <property type="match status" value="1"/>
</dbReference>
<dbReference type="InterPro" id="IPR008993">
    <property type="entry name" value="TIMP-like_OB-fold"/>
</dbReference>
<comment type="similarity">
    <text evidence="2">Belongs to the meteorin family.</text>
</comment>
<dbReference type="GO" id="GO:0005179">
    <property type="term" value="F:hormone activity"/>
    <property type="evidence" value="ECO:0007669"/>
    <property type="project" value="TreeGrafter"/>
</dbReference>
<dbReference type="InterPro" id="IPR051998">
    <property type="entry name" value="Meteorin-like"/>
</dbReference>
<dbReference type="AlphaFoldDB" id="A0A087UKQ2"/>
<evidence type="ECO:0000256" key="3">
    <source>
        <dbReference type="ARBA" id="ARBA00022525"/>
    </source>
</evidence>
<accession>A0A087UKQ2</accession>
<gene>
    <name evidence="7" type="ORF">X975_20105</name>
</gene>
<reference evidence="7 8" key="1">
    <citation type="submission" date="2013-11" db="EMBL/GenBank/DDBJ databases">
        <title>Genome sequencing of Stegodyphus mimosarum.</title>
        <authorList>
            <person name="Bechsgaard J."/>
        </authorList>
    </citation>
    <scope>NUCLEOTIDE SEQUENCE [LARGE SCALE GENOMIC DNA]</scope>
</reference>
<dbReference type="EMBL" id="KK120277">
    <property type="protein sequence ID" value="KFM77941.1"/>
    <property type="molecule type" value="Genomic_DNA"/>
</dbReference>
<keyword evidence="3" id="KW-0964">Secreted</keyword>
<evidence type="ECO:0000256" key="4">
    <source>
        <dbReference type="ARBA" id="ARBA00022729"/>
    </source>
</evidence>
<evidence type="ECO:0000256" key="1">
    <source>
        <dbReference type="ARBA" id="ARBA00004613"/>
    </source>
</evidence>
<name>A0A087UKQ2_STEMI</name>
<dbReference type="Gene3D" id="2.40.50.120">
    <property type="match status" value="1"/>
</dbReference>
<dbReference type="Proteomes" id="UP000054359">
    <property type="component" value="Unassembled WGS sequence"/>
</dbReference>
<evidence type="ECO:0000313" key="7">
    <source>
        <dbReference type="EMBL" id="KFM77941.1"/>
    </source>
</evidence>
<protein>
    <submittedName>
        <fullName evidence="7">Meteorin-like protein</fullName>
    </submittedName>
</protein>
<dbReference type="OMA" id="ISFCQYS"/>
<dbReference type="GO" id="GO:0005615">
    <property type="term" value="C:extracellular space"/>
    <property type="evidence" value="ECO:0007669"/>
    <property type="project" value="TreeGrafter"/>
</dbReference>
<evidence type="ECO:0000256" key="5">
    <source>
        <dbReference type="ARBA" id="ARBA00023157"/>
    </source>
</evidence>
<organism evidence="7 8">
    <name type="scientific">Stegodyphus mimosarum</name>
    <name type="common">African social velvet spider</name>
    <dbReference type="NCBI Taxonomy" id="407821"/>
    <lineage>
        <taxon>Eukaryota</taxon>
        <taxon>Metazoa</taxon>
        <taxon>Ecdysozoa</taxon>
        <taxon>Arthropoda</taxon>
        <taxon>Chelicerata</taxon>
        <taxon>Arachnida</taxon>
        <taxon>Araneae</taxon>
        <taxon>Araneomorphae</taxon>
        <taxon>Entelegynae</taxon>
        <taxon>Eresoidea</taxon>
        <taxon>Eresidae</taxon>
        <taxon>Stegodyphus</taxon>
    </lineage>
</organism>
<sequence>MLLSVFSSVFTSLVLVLSKPRVVCGQSSDICDWVGSGLQQAPRGIQPLYLRCTQGHIRWYYPRGALRVLLRPPLSTFQGCVRIAANSTGARLYLEGEKKLYPLYKAGDGKPEDLHRCFTSRKSQVALYVEADPPLDILKKDTIEFTYDLIPQKNLADDMEECRPCSDDEILKSFCASDFVIQGTVSALHHNPEAQTSELNIRASSIIRNNPHKSWSNAKYVTLYRPLKCGTKAGMGEFLFLGRWRLGQPVIHCAPRLSHWKEIRRKAISEGTSECHLH</sequence>
<feature type="chain" id="PRO_5001830597" evidence="6">
    <location>
        <begin position="26"/>
        <end position="278"/>
    </location>
</feature>
<evidence type="ECO:0000313" key="8">
    <source>
        <dbReference type="Proteomes" id="UP000054359"/>
    </source>
</evidence>
<keyword evidence="5" id="KW-1015">Disulfide bond</keyword>
<feature type="signal peptide" evidence="6">
    <location>
        <begin position="1"/>
        <end position="25"/>
    </location>
</feature>